<comment type="caution">
    <text evidence="2">The sequence shown here is derived from an EMBL/GenBank/DDBJ whole genome shotgun (WGS) entry which is preliminary data.</text>
</comment>
<gene>
    <name evidence="2" type="ORF">N7494_008936</name>
</gene>
<protein>
    <submittedName>
        <fullName evidence="2">Uncharacterized protein</fullName>
    </submittedName>
</protein>
<proteinExistence type="predicted"/>
<organism evidence="2 3">
    <name type="scientific">Penicillium frequentans</name>
    <dbReference type="NCBI Taxonomy" id="3151616"/>
    <lineage>
        <taxon>Eukaryota</taxon>
        <taxon>Fungi</taxon>
        <taxon>Dikarya</taxon>
        <taxon>Ascomycota</taxon>
        <taxon>Pezizomycotina</taxon>
        <taxon>Eurotiomycetes</taxon>
        <taxon>Eurotiomycetidae</taxon>
        <taxon>Eurotiales</taxon>
        <taxon>Aspergillaceae</taxon>
        <taxon>Penicillium</taxon>
    </lineage>
</organism>
<feature type="region of interest" description="Disordered" evidence="1">
    <location>
        <begin position="1"/>
        <end position="44"/>
    </location>
</feature>
<dbReference type="Proteomes" id="UP001220324">
    <property type="component" value="Unassembled WGS sequence"/>
</dbReference>
<accession>A0AAD6GCW1</accession>
<evidence type="ECO:0000313" key="2">
    <source>
        <dbReference type="EMBL" id="KAJ5532384.1"/>
    </source>
</evidence>
<dbReference type="EMBL" id="JAQIZZ010000007">
    <property type="protein sequence ID" value="KAJ5532384.1"/>
    <property type="molecule type" value="Genomic_DNA"/>
</dbReference>
<name>A0AAD6GCW1_9EURO</name>
<evidence type="ECO:0000313" key="3">
    <source>
        <dbReference type="Proteomes" id="UP001220324"/>
    </source>
</evidence>
<feature type="compositionally biased region" description="Basic and acidic residues" evidence="1">
    <location>
        <begin position="10"/>
        <end position="31"/>
    </location>
</feature>
<sequence length="128" mass="14704">MTVSRIHQSRRQEHQYRRQEHQYRLQEHQNRLQDPSSPSPGSTKIVARNYSSCLQYHHPGPRTTKTVARIHQNWRWETPILAPGPLKPSPGTTKGNDPYFSTLLGVQIATPVLVRYGAKSGRTGVWRP</sequence>
<reference evidence="2 3" key="1">
    <citation type="journal article" date="2023" name="IMA Fungus">
        <title>Comparative genomic study of the Penicillium genus elucidates a diverse pangenome and 15 lateral gene transfer events.</title>
        <authorList>
            <person name="Petersen C."/>
            <person name="Sorensen T."/>
            <person name="Nielsen M.R."/>
            <person name="Sondergaard T.E."/>
            <person name="Sorensen J.L."/>
            <person name="Fitzpatrick D.A."/>
            <person name="Frisvad J.C."/>
            <person name="Nielsen K.L."/>
        </authorList>
    </citation>
    <scope>NUCLEOTIDE SEQUENCE [LARGE SCALE GENOMIC DNA]</scope>
    <source>
        <strain evidence="2 3">IBT 35679</strain>
    </source>
</reference>
<keyword evidence="3" id="KW-1185">Reference proteome</keyword>
<evidence type="ECO:0000256" key="1">
    <source>
        <dbReference type="SAM" id="MobiDB-lite"/>
    </source>
</evidence>
<dbReference type="AlphaFoldDB" id="A0AAD6GCW1"/>
<feature type="compositionally biased region" description="Polar residues" evidence="1">
    <location>
        <begin position="32"/>
        <end position="42"/>
    </location>
</feature>